<gene>
    <name evidence="2" type="ORF">SUTH_01634</name>
</gene>
<dbReference type="HOGENOM" id="CLU_2157088_0_0_4"/>
<dbReference type="Proteomes" id="UP000031637">
    <property type="component" value="Chromosome"/>
</dbReference>
<organism evidence="2 3">
    <name type="scientific">Sulfuritalea hydrogenivorans sk43H</name>
    <dbReference type="NCBI Taxonomy" id="1223802"/>
    <lineage>
        <taxon>Bacteria</taxon>
        <taxon>Pseudomonadati</taxon>
        <taxon>Pseudomonadota</taxon>
        <taxon>Betaproteobacteria</taxon>
        <taxon>Nitrosomonadales</taxon>
        <taxon>Sterolibacteriaceae</taxon>
        <taxon>Sulfuritalea</taxon>
    </lineage>
</organism>
<sequence>MDADEKLAKWAALFVRACSEGDAGAVPSGRAEPAANAQYPGVTQAARELLQAVDAGGVPAFVTASLKQIAGENGVAITDAWTPNEIVAAIRSKAGDGNAGGPKEAPTPGAQ</sequence>
<dbReference type="AlphaFoldDB" id="W0SER3"/>
<dbReference type="STRING" id="1223802.SUTH_01634"/>
<reference evidence="2 3" key="1">
    <citation type="journal article" date="2014" name="Syst. Appl. Microbiol.">
        <title>Complete genomes of freshwater sulfur oxidizers Sulfuricella denitrificans skB26 and Sulfuritalea hydrogenivorans sk43H: genetic insights into the sulfur oxidation pathway of betaproteobacteria.</title>
        <authorList>
            <person name="Watanabe T."/>
            <person name="Kojima H."/>
            <person name="Fukui M."/>
        </authorList>
    </citation>
    <scope>NUCLEOTIDE SEQUENCE [LARGE SCALE GENOMIC DNA]</scope>
    <source>
        <strain evidence="2">DSM22779</strain>
    </source>
</reference>
<name>W0SER3_9PROT</name>
<evidence type="ECO:0000313" key="2">
    <source>
        <dbReference type="EMBL" id="BAO29427.1"/>
    </source>
</evidence>
<dbReference type="EMBL" id="AP012547">
    <property type="protein sequence ID" value="BAO29427.1"/>
    <property type="molecule type" value="Genomic_DNA"/>
</dbReference>
<accession>W0SER3</accession>
<protein>
    <submittedName>
        <fullName evidence="2">Uncharacterized protein</fullName>
    </submittedName>
</protein>
<dbReference type="RefSeq" id="WP_041098418.1">
    <property type="nucleotide sequence ID" value="NZ_AP012547.1"/>
</dbReference>
<evidence type="ECO:0000256" key="1">
    <source>
        <dbReference type="SAM" id="MobiDB-lite"/>
    </source>
</evidence>
<evidence type="ECO:0000313" key="3">
    <source>
        <dbReference type="Proteomes" id="UP000031637"/>
    </source>
</evidence>
<proteinExistence type="predicted"/>
<feature type="region of interest" description="Disordered" evidence="1">
    <location>
        <begin position="92"/>
        <end position="111"/>
    </location>
</feature>
<keyword evidence="3" id="KW-1185">Reference proteome</keyword>
<dbReference type="KEGG" id="shd:SUTH_01634"/>